<dbReference type="Proteomes" id="UP000422989">
    <property type="component" value="Chromosome"/>
</dbReference>
<dbReference type="AlphaFoldDB" id="A0A6I6DYL9"/>
<feature type="transmembrane region" description="Helical" evidence="1">
    <location>
        <begin position="64"/>
        <end position="86"/>
    </location>
</feature>
<organism evidence="2 3">
    <name type="scientific">Microbacterium oryzae</name>
    <dbReference type="NCBI Taxonomy" id="743009"/>
    <lineage>
        <taxon>Bacteria</taxon>
        <taxon>Bacillati</taxon>
        <taxon>Actinomycetota</taxon>
        <taxon>Actinomycetes</taxon>
        <taxon>Micrococcales</taxon>
        <taxon>Microbacteriaceae</taxon>
        <taxon>Microbacterium</taxon>
    </lineage>
</organism>
<evidence type="ECO:0000256" key="1">
    <source>
        <dbReference type="SAM" id="Phobius"/>
    </source>
</evidence>
<feature type="transmembrane region" description="Helical" evidence="1">
    <location>
        <begin position="24"/>
        <end position="44"/>
    </location>
</feature>
<keyword evidence="1" id="KW-0472">Membrane</keyword>
<gene>
    <name evidence="2" type="ORF">D7D94_09525</name>
</gene>
<sequence>MSEIPAARRDADVANVRRAPKYSVFAGLGAAVGILAALILSTVFDGTGDASPFTKVMYSPSQAFGFIMLWCVPAGVLLGMLVALVLDWTIGRRTREVHVAHEQVDEA</sequence>
<reference evidence="2 3" key="1">
    <citation type="submission" date="2018-09" db="EMBL/GenBank/DDBJ databases">
        <title>Whole genome sequencing of Microbacterium oryzae strain MB-10T.</title>
        <authorList>
            <person name="Das S.K."/>
        </authorList>
    </citation>
    <scope>NUCLEOTIDE SEQUENCE [LARGE SCALE GENOMIC DNA]</scope>
    <source>
        <strain evidence="2 3">MB-10</strain>
    </source>
</reference>
<proteinExistence type="predicted"/>
<keyword evidence="1" id="KW-0812">Transmembrane</keyword>
<dbReference type="RefSeq" id="WP_156242382.1">
    <property type="nucleotide sequence ID" value="NZ_BAAAZL010000004.1"/>
</dbReference>
<keyword evidence="1" id="KW-1133">Transmembrane helix</keyword>
<dbReference type="OrthoDB" id="5125407at2"/>
<accession>A0A6I6DYL9</accession>
<dbReference type="EMBL" id="CP032550">
    <property type="protein sequence ID" value="QGU27873.1"/>
    <property type="molecule type" value="Genomic_DNA"/>
</dbReference>
<keyword evidence="3" id="KW-1185">Reference proteome</keyword>
<evidence type="ECO:0000313" key="2">
    <source>
        <dbReference type="EMBL" id="QGU27873.1"/>
    </source>
</evidence>
<name>A0A6I6DYL9_9MICO</name>
<evidence type="ECO:0000313" key="3">
    <source>
        <dbReference type="Proteomes" id="UP000422989"/>
    </source>
</evidence>
<protein>
    <submittedName>
        <fullName evidence="2">Potassium transporter Trk</fullName>
    </submittedName>
</protein>
<dbReference type="KEGG" id="moj:D7D94_09525"/>